<evidence type="ECO:0000313" key="3">
    <source>
        <dbReference type="Proteomes" id="UP000825935"/>
    </source>
</evidence>
<reference evidence="2" key="1">
    <citation type="submission" date="2021-08" db="EMBL/GenBank/DDBJ databases">
        <title>WGS assembly of Ceratopteris richardii.</title>
        <authorList>
            <person name="Marchant D.B."/>
            <person name="Chen G."/>
            <person name="Jenkins J."/>
            <person name="Shu S."/>
            <person name="Leebens-Mack J."/>
            <person name="Grimwood J."/>
            <person name="Schmutz J."/>
            <person name="Soltis P."/>
            <person name="Soltis D."/>
            <person name="Chen Z.-H."/>
        </authorList>
    </citation>
    <scope>NUCLEOTIDE SEQUENCE</scope>
    <source>
        <strain evidence="2">Whitten #5841</strain>
        <tissue evidence="2">Leaf</tissue>
    </source>
</reference>
<organism evidence="2 3">
    <name type="scientific">Ceratopteris richardii</name>
    <name type="common">Triangle waterfern</name>
    <dbReference type="NCBI Taxonomy" id="49495"/>
    <lineage>
        <taxon>Eukaryota</taxon>
        <taxon>Viridiplantae</taxon>
        <taxon>Streptophyta</taxon>
        <taxon>Embryophyta</taxon>
        <taxon>Tracheophyta</taxon>
        <taxon>Polypodiopsida</taxon>
        <taxon>Polypodiidae</taxon>
        <taxon>Polypodiales</taxon>
        <taxon>Pteridineae</taxon>
        <taxon>Pteridaceae</taxon>
        <taxon>Parkerioideae</taxon>
        <taxon>Ceratopteris</taxon>
    </lineage>
</organism>
<accession>A0A8T2TDW7</accession>
<gene>
    <name evidence="2" type="ORF">KP509_14G068400</name>
</gene>
<evidence type="ECO:0000256" key="1">
    <source>
        <dbReference type="SAM" id="Phobius"/>
    </source>
</evidence>
<feature type="transmembrane region" description="Helical" evidence="1">
    <location>
        <begin position="63"/>
        <end position="83"/>
    </location>
</feature>
<keyword evidence="3" id="KW-1185">Reference proteome</keyword>
<dbReference type="EMBL" id="CM035419">
    <property type="protein sequence ID" value="KAH7415954.1"/>
    <property type="molecule type" value="Genomic_DNA"/>
</dbReference>
<evidence type="ECO:0000313" key="2">
    <source>
        <dbReference type="EMBL" id="KAH7415954.1"/>
    </source>
</evidence>
<protein>
    <submittedName>
        <fullName evidence="2">Uncharacterized protein</fullName>
    </submittedName>
</protein>
<keyword evidence="1" id="KW-1133">Transmembrane helix</keyword>
<name>A0A8T2TDW7_CERRI</name>
<keyword evidence="1" id="KW-0472">Membrane</keyword>
<keyword evidence="1" id="KW-0812">Transmembrane</keyword>
<dbReference type="AlphaFoldDB" id="A0A8T2TDW7"/>
<sequence>MNANNIHVSGERKQGDINKKTSFMAEFMKKHRKVESCHCGSVSTSRPSGGCSERSLTTSSLLILEYACICVSCLYACAKSFLLEVSTHRTQRRCKCVGGVVADVPSMPQRLNKNDTAVLSLRGFLFVALYLFI</sequence>
<comment type="caution">
    <text evidence="2">The sequence shown here is derived from an EMBL/GenBank/DDBJ whole genome shotgun (WGS) entry which is preliminary data.</text>
</comment>
<proteinExistence type="predicted"/>
<dbReference type="Proteomes" id="UP000825935">
    <property type="component" value="Chromosome 14"/>
</dbReference>